<keyword evidence="3" id="KW-1185">Reference proteome</keyword>
<gene>
    <name evidence="2" type="ORF">BCR23_02220</name>
</gene>
<dbReference type="EMBL" id="MIKB01000001">
    <property type="protein sequence ID" value="OEG19527.1"/>
    <property type="molecule type" value="Genomic_DNA"/>
</dbReference>
<proteinExistence type="predicted"/>
<protein>
    <submittedName>
        <fullName evidence="2">Uncharacterized protein</fullName>
    </submittedName>
</protein>
<dbReference type="Proteomes" id="UP000094764">
    <property type="component" value="Unassembled WGS sequence"/>
</dbReference>
<comment type="caution">
    <text evidence="2">The sequence shown here is derived from an EMBL/GenBank/DDBJ whole genome shotgun (WGS) entry which is preliminary data.</text>
</comment>
<accession>A0A1E5H3E6</accession>
<name>A0A1E5H3E6_9ENTE</name>
<organism evidence="2 3">
    <name type="scientific">Enterococcus quebecensis</name>
    <dbReference type="NCBI Taxonomy" id="903983"/>
    <lineage>
        <taxon>Bacteria</taxon>
        <taxon>Bacillati</taxon>
        <taxon>Bacillota</taxon>
        <taxon>Bacilli</taxon>
        <taxon>Lactobacillales</taxon>
        <taxon>Enterococcaceae</taxon>
        <taxon>Enterococcus</taxon>
    </lineage>
</organism>
<reference evidence="3" key="1">
    <citation type="submission" date="2016-09" db="EMBL/GenBank/DDBJ databases">
        <authorList>
            <person name="Gulvik C.A."/>
        </authorList>
    </citation>
    <scope>NUCLEOTIDE SEQUENCE [LARGE SCALE GENOMIC DNA]</scope>
    <source>
        <strain evidence="3">LMG 26306</strain>
    </source>
</reference>
<evidence type="ECO:0000313" key="3">
    <source>
        <dbReference type="Proteomes" id="UP000094764"/>
    </source>
</evidence>
<evidence type="ECO:0000313" key="2">
    <source>
        <dbReference type="EMBL" id="OEG19527.1"/>
    </source>
</evidence>
<sequence>MKKPQDFGVQEDPSYTSSEEVTDTNKYIRVIIFENLDDLTITKNYYDELGKQSGVLYFHTFFIRVFFIHMNRDLPQETLIYINIVWLNRNSLFTIKKLLILLIS</sequence>
<evidence type="ECO:0000256" key="1">
    <source>
        <dbReference type="SAM" id="MobiDB-lite"/>
    </source>
</evidence>
<feature type="region of interest" description="Disordered" evidence="1">
    <location>
        <begin position="1"/>
        <end position="21"/>
    </location>
</feature>
<dbReference type="AlphaFoldDB" id="A0A1E5H3E6"/>